<keyword evidence="9" id="KW-1185">Reference proteome</keyword>
<feature type="domain" description="Sucrose synthase first GT-B" evidence="7">
    <location>
        <begin position="122"/>
        <end position="216"/>
    </location>
</feature>
<dbReference type="Gene3D" id="1.20.120.1230">
    <property type="match status" value="1"/>
</dbReference>
<dbReference type="Pfam" id="PF00862">
    <property type="entry name" value="GT-B_Sucrose_synth"/>
    <property type="match status" value="1"/>
</dbReference>
<dbReference type="EMBL" id="CP039345">
    <property type="protein sequence ID" value="QCD78767.1"/>
    <property type="molecule type" value="Genomic_DNA"/>
</dbReference>
<dbReference type="Proteomes" id="UP000501690">
    <property type="component" value="Linkage Group LG1"/>
</dbReference>
<proteinExistence type="inferred from homology"/>
<protein>
    <recommendedName>
        <fullName evidence="3">sucrose synthase</fullName>
        <ecNumber evidence="3">2.4.1.13</ecNumber>
    </recommendedName>
</protein>
<evidence type="ECO:0000313" key="9">
    <source>
        <dbReference type="Proteomes" id="UP000501690"/>
    </source>
</evidence>
<comment type="function">
    <text evidence="1">Sucrose-cleaving enzyme that provides UDP-glucose and fructose for various metabolic pathways.</text>
</comment>
<evidence type="ECO:0000313" key="8">
    <source>
        <dbReference type="EMBL" id="QCD78767.1"/>
    </source>
</evidence>
<gene>
    <name evidence="8" type="ORF">DEO72_LG1g2403</name>
</gene>
<dbReference type="GO" id="GO:0005985">
    <property type="term" value="P:sucrose metabolic process"/>
    <property type="evidence" value="ECO:0007669"/>
    <property type="project" value="InterPro"/>
</dbReference>
<dbReference type="PANTHER" id="PTHR45839">
    <property type="match status" value="1"/>
</dbReference>
<keyword evidence="4" id="KW-0328">Glycosyltransferase</keyword>
<evidence type="ECO:0000256" key="6">
    <source>
        <dbReference type="ARBA" id="ARBA00049030"/>
    </source>
</evidence>
<dbReference type="PANTHER" id="PTHR45839:SF13">
    <property type="entry name" value="SUCROSE SYNTHASE 3"/>
    <property type="match status" value="1"/>
</dbReference>
<evidence type="ECO:0000256" key="5">
    <source>
        <dbReference type="ARBA" id="ARBA00022679"/>
    </source>
</evidence>
<organism evidence="8 9">
    <name type="scientific">Vigna unguiculata</name>
    <name type="common">Cowpea</name>
    <dbReference type="NCBI Taxonomy" id="3917"/>
    <lineage>
        <taxon>Eukaryota</taxon>
        <taxon>Viridiplantae</taxon>
        <taxon>Streptophyta</taxon>
        <taxon>Embryophyta</taxon>
        <taxon>Tracheophyta</taxon>
        <taxon>Spermatophyta</taxon>
        <taxon>Magnoliopsida</taxon>
        <taxon>eudicotyledons</taxon>
        <taxon>Gunneridae</taxon>
        <taxon>Pentapetalae</taxon>
        <taxon>rosids</taxon>
        <taxon>fabids</taxon>
        <taxon>Fabales</taxon>
        <taxon>Fabaceae</taxon>
        <taxon>Papilionoideae</taxon>
        <taxon>50 kb inversion clade</taxon>
        <taxon>NPAAA clade</taxon>
        <taxon>indigoferoid/millettioid clade</taxon>
        <taxon>Phaseoleae</taxon>
        <taxon>Vigna</taxon>
    </lineage>
</organism>
<name>A0A4D6KSP0_VIGUN</name>
<dbReference type="InterPro" id="IPR012820">
    <property type="entry name" value="Sucrose_synthase_pln/cyn"/>
</dbReference>
<evidence type="ECO:0000256" key="4">
    <source>
        <dbReference type="ARBA" id="ARBA00022676"/>
    </source>
</evidence>
<reference evidence="8 9" key="1">
    <citation type="submission" date="2019-04" db="EMBL/GenBank/DDBJ databases">
        <title>An improved genome assembly and genetic linkage map for asparagus bean, Vigna unguiculata ssp. sesquipedialis.</title>
        <authorList>
            <person name="Xia Q."/>
            <person name="Zhang R."/>
            <person name="Dong Y."/>
        </authorList>
    </citation>
    <scope>NUCLEOTIDE SEQUENCE [LARGE SCALE GENOMIC DNA]</scope>
    <source>
        <tissue evidence="8">Leaf</tissue>
    </source>
</reference>
<evidence type="ECO:0000259" key="7">
    <source>
        <dbReference type="Pfam" id="PF00862"/>
    </source>
</evidence>
<dbReference type="AlphaFoldDB" id="A0A4D6KSP0"/>
<accession>A0A4D6KSP0</accession>
<dbReference type="InterPro" id="IPR000368">
    <property type="entry name" value="Sucrose_synth_GT-B1"/>
</dbReference>
<keyword evidence="5" id="KW-0808">Transferase</keyword>
<dbReference type="EC" id="2.4.1.13" evidence="3"/>
<evidence type="ECO:0000256" key="3">
    <source>
        <dbReference type="ARBA" id="ARBA00012540"/>
    </source>
</evidence>
<dbReference type="GO" id="GO:0016157">
    <property type="term" value="F:sucrose synthase activity"/>
    <property type="evidence" value="ECO:0007669"/>
    <property type="project" value="UniProtKB-EC"/>
</dbReference>
<sequence length="227" mass="25423">MGFNFCRDSTRHGDTLIYPPTASGHRKDDGAVEARDVGEFPTIFVGDYGDFVDFGEGFDEVIVDLDFAEGVEVVSGEFRRGRLETLRSSHRMVFSNRLDTAERVLYMVHHLLDILQAPDPNTIESFLGRIPMVFNVVIVSVADYFGQVNILGLPDTSGKKEMLVRIQKQGDGIYSTEDLAQLIFDLHQEKVTQGRNIKHVIFQIADAIENGKGDTGEANDYVRNVSY</sequence>
<comment type="catalytic activity">
    <reaction evidence="6">
        <text>an NDP-alpha-D-glucose + D-fructose = a ribonucleoside 5'-diphosphate + sucrose + H(+)</text>
        <dbReference type="Rhea" id="RHEA:16241"/>
        <dbReference type="ChEBI" id="CHEBI:15378"/>
        <dbReference type="ChEBI" id="CHEBI:17992"/>
        <dbReference type="ChEBI" id="CHEBI:37721"/>
        <dbReference type="ChEBI" id="CHEBI:57930"/>
        <dbReference type="ChEBI" id="CHEBI:76533"/>
        <dbReference type="EC" id="2.4.1.13"/>
    </reaction>
</comment>
<comment type="similarity">
    <text evidence="2">Belongs to the glycosyltransferase 1 family. Plant sucrose synthase subfamily.</text>
</comment>
<evidence type="ECO:0000256" key="1">
    <source>
        <dbReference type="ARBA" id="ARBA00002595"/>
    </source>
</evidence>
<evidence type="ECO:0000256" key="2">
    <source>
        <dbReference type="ARBA" id="ARBA00005894"/>
    </source>
</evidence>